<evidence type="ECO:0000313" key="1">
    <source>
        <dbReference type="EMBL" id="KAF3541879.1"/>
    </source>
</evidence>
<dbReference type="Proteomes" id="UP000712600">
    <property type="component" value="Unassembled WGS sequence"/>
</dbReference>
<proteinExistence type="predicted"/>
<sequence>MICFFFAAATHDFSFSRFSGGGSTGISLESIPAASSDSGERDGSRRSRIAFRIANIACYQNGVFSDS</sequence>
<gene>
    <name evidence="1" type="ORF">F2Q69_00024811</name>
</gene>
<comment type="caution">
    <text evidence="1">The sequence shown here is derived from an EMBL/GenBank/DDBJ whole genome shotgun (WGS) entry which is preliminary data.</text>
</comment>
<evidence type="ECO:0000313" key="2">
    <source>
        <dbReference type="Proteomes" id="UP000712600"/>
    </source>
</evidence>
<dbReference type="EMBL" id="QGKX02001290">
    <property type="protein sequence ID" value="KAF3541879.1"/>
    <property type="molecule type" value="Genomic_DNA"/>
</dbReference>
<reference evidence="1" key="1">
    <citation type="submission" date="2019-12" db="EMBL/GenBank/DDBJ databases">
        <title>Genome sequencing and annotation of Brassica cretica.</title>
        <authorList>
            <person name="Studholme D.J."/>
            <person name="Sarris P."/>
        </authorList>
    </citation>
    <scope>NUCLEOTIDE SEQUENCE</scope>
    <source>
        <strain evidence="1">PFS-109/04</strain>
        <tissue evidence="1">Leaf</tissue>
    </source>
</reference>
<accession>A0A8S9QGV8</accession>
<dbReference type="AlphaFoldDB" id="A0A8S9QGV8"/>
<protein>
    <submittedName>
        <fullName evidence="1">Uncharacterized protein</fullName>
    </submittedName>
</protein>
<name>A0A8S9QGV8_BRACR</name>
<organism evidence="1 2">
    <name type="scientific">Brassica cretica</name>
    <name type="common">Mustard</name>
    <dbReference type="NCBI Taxonomy" id="69181"/>
    <lineage>
        <taxon>Eukaryota</taxon>
        <taxon>Viridiplantae</taxon>
        <taxon>Streptophyta</taxon>
        <taxon>Embryophyta</taxon>
        <taxon>Tracheophyta</taxon>
        <taxon>Spermatophyta</taxon>
        <taxon>Magnoliopsida</taxon>
        <taxon>eudicotyledons</taxon>
        <taxon>Gunneridae</taxon>
        <taxon>Pentapetalae</taxon>
        <taxon>rosids</taxon>
        <taxon>malvids</taxon>
        <taxon>Brassicales</taxon>
        <taxon>Brassicaceae</taxon>
        <taxon>Brassiceae</taxon>
        <taxon>Brassica</taxon>
    </lineage>
</organism>